<gene>
    <name evidence="8" type="ORF">DXU93_10150</name>
</gene>
<keyword evidence="3 6" id="KW-1133">Transmembrane helix</keyword>
<dbReference type="OrthoDB" id="9811276at2"/>
<evidence type="ECO:0000256" key="1">
    <source>
        <dbReference type="ARBA" id="ARBA00004167"/>
    </source>
</evidence>
<feature type="compositionally biased region" description="Basic and acidic residues" evidence="5">
    <location>
        <begin position="1669"/>
        <end position="1693"/>
    </location>
</feature>
<feature type="transmembrane region" description="Helical" evidence="6">
    <location>
        <begin position="20"/>
        <end position="41"/>
    </location>
</feature>
<protein>
    <submittedName>
        <fullName evidence="8">Translocation/assembly module TamB</fullName>
    </submittedName>
</protein>
<dbReference type="InterPro" id="IPR007452">
    <property type="entry name" value="TamB_C"/>
</dbReference>
<reference evidence="8 9" key="1">
    <citation type="submission" date="2018-08" db="EMBL/GenBank/DDBJ databases">
        <title>The draft genome squence of Brumimicrobium sp. N62.</title>
        <authorList>
            <person name="Du Z.-J."/>
            <person name="Luo H.-R."/>
        </authorList>
    </citation>
    <scope>NUCLEOTIDE SEQUENCE [LARGE SCALE GENOMIC DNA]</scope>
    <source>
        <strain evidence="8 9">N62</strain>
    </source>
</reference>
<name>A0A3E1EWG4_9FLAO</name>
<dbReference type="PANTHER" id="PTHR36985">
    <property type="entry name" value="TRANSLOCATION AND ASSEMBLY MODULE SUBUNIT TAMB"/>
    <property type="match status" value="1"/>
</dbReference>
<organism evidence="8 9">
    <name type="scientific">Brumimicrobium aurantiacum</name>
    <dbReference type="NCBI Taxonomy" id="1737063"/>
    <lineage>
        <taxon>Bacteria</taxon>
        <taxon>Pseudomonadati</taxon>
        <taxon>Bacteroidota</taxon>
        <taxon>Flavobacteriia</taxon>
        <taxon>Flavobacteriales</taxon>
        <taxon>Crocinitomicaceae</taxon>
        <taxon>Brumimicrobium</taxon>
    </lineage>
</organism>
<evidence type="ECO:0000313" key="8">
    <source>
        <dbReference type="EMBL" id="RFC53900.1"/>
    </source>
</evidence>
<proteinExistence type="predicted"/>
<accession>A0A3E1EWG4</accession>
<evidence type="ECO:0000256" key="5">
    <source>
        <dbReference type="SAM" id="MobiDB-lite"/>
    </source>
</evidence>
<comment type="caution">
    <text evidence="8">The sequence shown here is derived from an EMBL/GenBank/DDBJ whole genome shotgun (WGS) entry which is preliminary data.</text>
</comment>
<comment type="subcellular location">
    <subcellularLocation>
        <location evidence="1">Membrane</location>
        <topology evidence="1">Single-pass membrane protein</topology>
    </subcellularLocation>
</comment>
<evidence type="ECO:0000256" key="3">
    <source>
        <dbReference type="ARBA" id="ARBA00022989"/>
    </source>
</evidence>
<evidence type="ECO:0000256" key="2">
    <source>
        <dbReference type="ARBA" id="ARBA00022692"/>
    </source>
</evidence>
<dbReference type="RefSeq" id="WP_116881181.1">
    <property type="nucleotide sequence ID" value="NZ_QURB01000006.1"/>
</dbReference>
<feature type="domain" description="Translocation and assembly module TamB C-terminal" evidence="7">
    <location>
        <begin position="1201"/>
        <end position="1658"/>
    </location>
</feature>
<feature type="region of interest" description="Disordered" evidence="5">
    <location>
        <begin position="1665"/>
        <end position="1693"/>
    </location>
</feature>
<dbReference type="Proteomes" id="UP000257127">
    <property type="component" value="Unassembled WGS sequence"/>
</dbReference>
<sequence>MGNKETKENKVKRPFWKKSLRILAWFAAILIVLFMAIVLIVRSEWGQNLIVGEVTSFVSKKTDTKFSINKLYITFSGDILLDGLYVEDEKSDTLVYSKSLQADIPIWPIITGNPIAIDGVEWDGLTANVYRKDTINGFNYQFLIDAFTSDTTSTSASTDTTSSESMEIQVGDIDFSNFEVKYKDEVTGMDAELKLGKLHFEGDNIDLAEIKFEVEEIQIANTEIRYVQNKAFPPSEEDTTSSQLPYLSLGNLSLENVKAEYNSIPDGIEANIDLSKLELAVPMVDLENQAIEVEQFTLNNSDLALMMSSVNKKSVDTTKTERQSDTTNLENAPFVWPDWNVQVAEISLENNHIKYQNGNPVATPNQFNPDDIELKDFNFKSSDIQLSKENAATLNLNTLSFKEVSGFTLNNFGFEVSLADQQIEIQNFNVATPNSKINAELGTQFSSLQDFMDAPEQAYLTLQLSDFSLDLKDAYYFSPALEDDEYIKKLSAKKFDGAIDAEGKLSKLDLNNFIVNWGNQTSIETKGQFLNLTDPDALYADVQNFEFKSNKKDINQIIAEEELGIQLPQSIVLRSQLKGSLEDITTQTDLILPEGKVSLNGGFKNKNEISFDATLEVIDLAVGNILKNPEIGNIAFNMDVKGKGSTINTMNAELNSTFSKLELSGYDFSALELDGNLNSGKGTVNINYLDDNLDLAIDSKIELDSISPEVALDLNLNGADLMALGVTNKDIKAKLMMQANFKGNAERFKFDTQLTEGVAVYEKENLYLGKVDIAANIRKDSTSFDINSNFLNGNLRSNSGPEQIATAIQNQLQAYFTDSIIAQDSIQDPVKLKMDMNFANTKLISRLFIPEIKTMDTLDFNLKFNEEEKDLKANLNLPFINYSENTIDSLDFSLVSGAKDAKFKFGFIELSAGPIQMKRSYFDGDLKNSLLNLNFKSFDGEEEVYVVKTELSDLRQDLKIHFDSEKLIFQGQNWSIPEDNQLKFLDQEIVAQNFVFSQGNQKVRIANDLIQTEKNNIGLGFENFKLENIMALLNEEELIATGQLQGKIVVIDPFDQLGLNTDFKIEDLAALQTELGNLELQAKSVQSNTYNIDLSLKGKDVNLEVLGDYALNDSLNPLDFKINLNKIGMKTIAGLAGESLDDASGNINGNISLKGSPSEPKYKGDIQFNDATFNVTQLDSKFKLSKDKIELDQTKIAFSQFTIEDEENNKFTLDGSILTEDLANPEFDLGLKANNFQAISSTKKDNEEFYGDLNFDIDGTIKGNLNKPIVDVNLGINENTNFTYVLLDAQAQLESRDGIVEFVNKENPDNILTRTDDSTEVVAFGGMDLNAKLKIDKGATFNVIVDPQTGDNLKVAGNGELIFKMEDNGRTTLSGRYNINDGHYNLSLYNLVKREFELERGSYIAWSGGGPMDAEMNVTAKYSVETSATSLMATQTAGSSEEVKNKYRQQLPFLVYLNVNGEIDQPRLNFNLGMPEDYQGAIDGTVYSRIKQLNNEEDALNKQVFSLLVLKKFYPNPGSDGSSGGTASIVRKNINQAISDQLNTYSDKLMGNTGVELNFGLNSYTDYQGETAEQRTDLNVTAQKKLLDDRLIVSVGSTVNVEGEAGQENSVVGNASIQYLLTEDGRWRLKGYRDSEYENVIDGQVFVNGIALIFQRQFNHFNELFGSKPRKEEEPKNEDNNKATNREEKSDSN</sequence>
<dbReference type="GO" id="GO:0009306">
    <property type="term" value="P:protein secretion"/>
    <property type="evidence" value="ECO:0007669"/>
    <property type="project" value="InterPro"/>
</dbReference>
<evidence type="ECO:0000259" key="7">
    <source>
        <dbReference type="Pfam" id="PF04357"/>
    </source>
</evidence>
<dbReference type="GO" id="GO:0005886">
    <property type="term" value="C:plasma membrane"/>
    <property type="evidence" value="ECO:0007669"/>
    <property type="project" value="InterPro"/>
</dbReference>
<evidence type="ECO:0000256" key="6">
    <source>
        <dbReference type="SAM" id="Phobius"/>
    </source>
</evidence>
<dbReference type="EMBL" id="QURB01000006">
    <property type="protein sequence ID" value="RFC53900.1"/>
    <property type="molecule type" value="Genomic_DNA"/>
</dbReference>
<keyword evidence="2 6" id="KW-0812">Transmembrane</keyword>
<keyword evidence="9" id="KW-1185">Reference proteome</keyword>
<dbReference type="Pfam" id="PF04357">
    <property type="entry name" value="TamB"/>
    <property type="match status" value="1"/>
</dbReference>
<evidence type="ECO:0000256" key="4">
    <source>
        <dbReference type="ARBA" id="ARBA00023136"/>
    </source>
</evidence>
<dbReference type="PANTHER" id="PTHR36985:SF1">
    <property type="entry name" value="TRANSLOCATION AND ASSEMBLY MODULE SUBUNIT TAMB"/>
    <property type="match status" value="1"/>
</dbReference>
<evidence type="ECO:0000313" key="9">
    <source>
        <dbReference type="Proteomes" id="UP000257127"/>
    </source>
</evidence>
<keyword evidence="4 6" id="KW-0472">Membrane</keyword>